<comment type="subcellular location">
    <subcellularLocation>
        <location evidence="1">Cell membrane</location>
        <topology evidence="1">Multi-pass membrane protein</topology>
    </subcellularLocation>
</comment>
<comment type="similarity">
    <text evidence="2">Belongs to the DoxX family.</text>
</comment>
<dbReference type="GO" id="GO:0005886">
    <property type="term" value="C:plasma membrane"/>
    <property type="evidence" value="ECO:0007669"/>
    <property type="project" value="UniProtKB-SubCell"/>
</dbReference>
<evidence type="ECO:0000313" key="9">
    <source>
        <dbReference type="Proteomes" id="UP000076959"/>
    </source>
</evidence>
<dbReference type="PANTHER" id="PTHR33452">
    <property type="entry name" value="OXIDOREDUCTASE CATD-RELATED"/>
    <property type="match status" value="1"/>
</dbReference>
<sequence>MFRTDAFASKSANLLILIGRILLAWVFVGSAYGAITNFSGSVGYFRSLNLPAPELFTATTVALEVLMSAGLIFGLGTRYVAILVFLFVLAATAIAHRYWDYPPGPQQIGQYNNFLKNISIMGGAILIFVTGAGRFSLDRKFGR</sequence>
<dbReference type="AlphaFoldDB" id="A0A176YQT4"/>
<feature type="transmembrane region" description="Helical" evidence="7">
    <location>
        <begin position="12"/>
        <end position="35"/>
    </location>
</feature>
<gene>
    <name evidence="8" type="ORF">AYJ54_12195</name>
</gene>
<feature type="transmembrane region" description="Helical" evidence="7">
    <location>
        <begin position="80"/>
        <end position="98"/>
    </location>
</feature>
<dbReference type="EMBL" id="LUUB01000054">
    <property type="protein sequence ID" value="OAF09951.1"/>
    <property type="molecule type" value="Genomic_DNA"/>
</dbReference>
<keyword evidence="3" id="KW-1003">Cell membrane</keyword>
<evidence type="ECO:0000256" key="6">
    <source>
        <dbReference type="ARBA" id="ARBA00023136"/>
    </source>
</evidence>
<dbReference type="OrthoDB" id="9810206at2"/>
<reference evidence="8 9" key="1">
    <citation type="submission" date="2016-03" db="EMBL/GenBank/DDBJ databases">
        <title>Draft Genome Sequence of the Strain BR 10245 (Bradyrhizobium sp.) isolated from nodules of Centrolobium paraense.</title>
        <authorList>
            <person name="Simoes-Araujo J.L.Sr."/>
            <person name="Barauna A.C."/>
            <person name="Silva K."/>
            <person name="Zilli J.E."/>
        </authorList>
    </citation>
    <scope>NUCLEOTIDE SEQUENCE [LARGE SCALE GENOMIC DNA]</scope>
    <source>
        <strain evidence="8 9">BR 10245</strain>
    </source>
</reference>
<evidence type="ECO:0008006" key="10">
    <source>
        <dbReference type="Google" id="ProtNLM"/>
    </source>
</evidence>
<evidence type="ECO:0000256" key="2">
    <source>
        <dbReference type="ARBA" id="ARBA00006679"/>
    </source>
</evidence>
<organism evidence="8 9">
    <name type="scientific">Bradyrhizobium centrolobii</name>
    <dbReference type="NCBI Taxonomy" id="1505087"/>
    <lineage>
        <taxon>Bacteria</taxon>
        <taxon>Pseudomonadati</taxon>
        <taxon>Pseudomonadota</taxon>
        <taxon>Alphaproteobacteria</taxon>
        <taxon>Hyphomicrobiales</taxon>
        <taxon>Nitrobacteraceae</taxon>
        <taxon>Bradyrhizobium</taxon>
    </lineage>
</organism>
<dbReference type="Proteomes" id="UP000076959">
    <property type="component" value="Unassembled WGS sequence"/>
</dbReference>
<proteinExistence type="inferred from homology"/>
<dbReference type="InterPro" id="IPR032808">
    <property type="entry name" value="DoxX"/>
</dbReference>
<dbReference type="InterPro" id="IPR051907">
    <property type="entry name" value="DoxX-like_oxidoreductase"/>
</dbReference>
<keyword evidence="5 7" id="KW-1133">Transmembrane helix</keyword>
<evidence type="ECO:0000313" key="8">
    <source>
        <dbReference type="EMBL" id="OAF09951.1"/>
    </source>
</evidence>
<evidence type="ECO:0000256" key="7">
    <source>
        <dbReference type="SAM" id="Phobius"/>
    </source>
</evidence>
<dbReference type="Pfam" id="PF07681">
    <property type="entry name" value="DoxX"/>
    <property type="match status" value="1"/>
</dbReference>
<protein>
    <recommendedName>
        <fullName evidence="10">DoxX family protein</fullName>
    </recommendedName>
</protein>
<keyword evidence="4 7" id="KW-0812">Transmembrane</keyword>
<dbReference type="STRING" id="1505087.AYJ54_12195"/>
<accession>A0A176YQT4</accession>
<keyword evidence="9" id="KW-1185">Reference proteome</keyword>
<feature type="transmembrane region" description="Helical" evidence="7">
    <location>
        <begin position="118"/>
        <end position="137"/>
    </location>
</feature>
<comment type="caution">
    <text evidence="8">The sequence shown here is derived from an EMBL/GenBank/DDBJ whole genome shotgun (WGS) entry which is preliminary data.</text>
</comment>
<name>A0A176YQT4_9BRAD</name>
<evidence type="ECO:0000256" key="1">
    <source>
        <dbReference type="ARBA" id="ARBA00004651"/>
    </source>
</evidence>
<keyword evidence="6 7" id="KW-0472">Membrane</keyword>
<evidence type="ECO:0000256" key="5">
    <source>
        <dbReference type="ARBA" id="ARBA00022989"/>
    </source>
</evidence>
<feature type="transmembrane region" description="Helical" evidence="7">
    <location>
        <begin position="55"/>
        <end position="73"/>
    </location>
</feature>
<evidence type="ECO:0000256" key="3">
    <source>
        <dbReference type="ARBA" id="ARBA00022475"/>
    </source>
</evidence>
<evidence type="ECO:0000256" key="4">
    <source>
        <dbReference type="ARBA" id="ARBA00022692"/>
    </source>
</evidence>
<dbReference type="PANTHER" id="PTHR33452:SF1">
    <property type="entry name" value="INNER MEMBRANE PROTEIN YPHA-RELATED"/>
    <property type="match status" value="1"/>
</dbReference>